<keyword evidence="2" id="KW-1185">Reference proteome</keyword>
<protein>
    <submittedName>
        <fullName evidence="1">Uncharacterized protein</fullName>
    </submittedName>
</protein>
<evidence type="ECO:0000313" key="1">
    <source>
        <dbReference type="EMBL" id="MDX8032602.1"/>
    </source>
</evidence>
<reference evidence="1 2" key="1">
    <citation type="submission" date="2023-11" db="EMBL/GenBank/DDBJ databases">
        <title>Lentzea sokolovensis, sp. nov., Lentzea kristufkii, sp. nov., and Lentzea miocenensis, sp. nov., rare actinobacteria from Sokolov Coal Basin, Miocene lacustrine sediment, Czech Republic.</title>
        <authorList>
            <person name="Lara A."/>
            <person name="Kotroba L."/>
            <person name="Nouioui I."/>
            <person name="Neumann-Schaal M."/>
            <person name="Mast Y."/>
            <person name="Chronakova A."/>
        </authorList>
    </citation>
    <scope>NUCLEOTIDE SEQUENCE [LARGE SCALE GENOMIC DNA]</scope>
    <source>
        <strain evidence="1 2">BCCO 10_0856</strain>
    </source>
</reference>
<evidence type="ECO:0000313" key="2">
    <source>
        <dbReference type="Proteomes" id="UP001285521"/>
    </source>
</evidence>
<gene>
    <name evidence="1" type="ORF">SK803_20500</name>
</gene>
<organism evidence="1 2">
    <name type="scientific">Lentzea miocenica</name>
    <dbReference type="NCBI Taxonomy" id="3095431"/>
    <lineage>
        <taxon>Bacteria</taxon>
        <taxon>Bacillati</taxon>
        <taxon>Actinomycetota</taxon>
        <taxon>Actinomycetes</taxon>
        <taxon>Pseudonocardiales</taxon>
        <taxon>Pseudonocardiaceae</taxon>
        <taxon>Lentzea</taxon>
    </lineage>
</organism>
<proteinExistence type="predicted"/>
<dbReference type="RefSeq" id="WP_319967640.1">
    <property type="nucleotide sequence ID" value="NZ_JAXAVW010000016.1"/>
</dbReference>
<sequence>MIPALWTMAYGERGNALTRGVARLAVRTTEFLRALSRCGHDTFTIL</sequence>
<dbReference type="EMBL" id="JAXAVW010000016">
    <property type="protein sequence ID" value="MDX8032602.1"/>
    <property type="molecule type" value="Genomic_DNA"/>
</dbReference>
<name>A0ABU4T358_9PSEU</name>
<reference evidence="1 2" key="2">
    <citation type="submission" date="2023-11" db="EMBL/GenBank/DDBJ databases">
        <authorList>
            <person name="Lara A.C."/>
            <person name="Chronakova A."/>
        </authorList>
    </citation>
    <scope>NUCLEOTIDE SEQUENCE [LARGE SCALE GENOMIC DNA]</scope>
    <source>
        <strain evidence="1 2">BCCO 10_0856</strain>
    </source>
</reference>
<accession>A0ABU4T358</accession>
<comment type="caution">
    <text evidence="1">The sequence shown here is derived from an EMBL/GenBank/DDBJ whole genome shotgun (WGS) entry which is preliminary data.</text>
</comment>
<dbReference type="Proteomes" id="UP001285521">
    <property type="component" value="Unassembled WGS sequence"/>
</dbReference>